<keyword evidence="2 5" id="KW-0238">DNA-binding</keyword>
<dbReference type="CDD" id="cd06267">
    <property type="entry name" value="PBP1_LacI_sugar_binding-like"/>
    <property type="match status" value="1"/>
</dbReference>
<dbReference type="Gene3D" id="3.40.50.2300">
    <property type="match status" value="2"/>
</dbReference>
<dbReference type="InterPro" id="IPR000843">
    <property type="entry name" value="HTH_LacI"/>
</dbReference>
<sequence>MASRGVRRPTIAEIAERTGVSAGAVSYALNGRPGVSEETRSRILQVAREIGWMPSAAARALRGGGTSTVGLVITREPAVLGIEPFFMAFVAGIEQVISEEGYALLLQVTADPARVLQTYREWWSANRVDGIFLTDLERSDARLGLLKELELPAVVVGDPAFAEGLCAVGSDDAGAARAAVAKLADLGHRRIAHLAGPDRFVHTRVRSEAIGAAARELGIEVVCEIHTDYSLDSGARACDRMLDAQPRATAIICDNDLTAVGAVRAARSRDLQVPRDLSVLAWDDSPLCQLAEPPLSALSRDVSAYGVAAARALLDLVKGGDAVGLTPSTATLVDRGSLAQVPAGN</sequence>
<feature type="domain" description="HTH lacI-type" evidence="4">
    <location>
        <begin position="9"/>
        <end position="63"/>
    </location>
</feature>
<gene>
    <name evidence="5" type="ORF">Q6348_08675</name>
</gene>
<name>A0ABT9D8P4_9CELL</name>
<dbReference type="RefSeq" id="WP_304600899.1">
    <property type="nucleotide sequence ID" value="NZ_JAUQYO010000001.1"/>
</dbReference>
<dbReference type="GO" id="GO:0003677">
    <property type="term" value="F:DNA binding"/>
    <property type="evidence" value="ECO:0007669"/>
    <property type="project" value="UniProtKB-KW"/>
</dbReference>
<dbReference type="InterPro" id="IPR028082">
    <property type="entry name" value="Peripla_BP_I"/>
</dbReference>
<reference evidence="5 6" key="1">
    <citation type="submission" date="2023-07" db="EMBL/GenBank/DDBJ databases">
        <title>Description of novel actinomycetes strains, isolated from tidal flat sediment.</title>
        <authorList>
            <person name="Lu C."/>
        </authorList>
    </citation>
    <scope>NUCLEOTIDE SEQUENCE [LARGE SCALE GENOMIC DNA]</scope>
    <source>
        <strain evidence="5 6">SYSU T00b441</strain>
    </source>
</reference>
<proteinExistence type="predicted"/>
<dbReference type="PROSITE" id="PS50932">
    <property type="entry name" value="HTH_LACI_2"/>
    <property type="match status" value="1"/>
</dbReference>
<dbReference type="InterPro" id="IPR010982">
    <property type="entry name" value="Lambda_DNA-bd_dom_sf"/>
</dbReference>
<dbReference type="EMBL" id="JAUQYP010000001">
    <property type="protein sequence ID" value="MDO8107268.1"/>
    <property type="molecule type" value="Genomic_DNA"/>
</dbReference>
<dbReference type="Pfam" id="PF00356">
    <property type="entry name" value="LacI"/>
    <property type="match status" value="1"/>
</dbReference>
<keyword evidence="3" id="KW-0804">Transcription</keyword>
<keyword evidence="6" id="KW-1185">Reference proteome</keyword>
<dbReference type="CDD" id="cd01392">
    <property type="entry name" value="HTH_LacI"/>
    <property type="match status" value="1"/>
</dbReference>
<dbReference type="Gene3D" id="1.10.260.40">
    <property type="entry name" value="lambda repressor-like DNA-binding domains"/>
    <property type="match status" value="1"/>
</dbReference>
<protein>
    <submittedName>
        <fullName evidence="5">LacI family DNA-binding transcriptional regulator</fullName>
    </submittedName>
</protein>
<dbReference type="InterPro" id="IPR046335">
    <property type="entry name" value="LacI/GalR-like_sensor"/>
</dbReference>
<dbReference type="PANTHER" id="PTHR30146:SF155">
    <property type="entry name" value="ALANINE RACEMASE"/>
    <property type="match status" value="1"/>
</dbReference>
<comment type="caution">
    <text evidence="5">The sequence shown here is derived from an EMBL/GenBank/DDBJ whole genome shotgun (WGS) entry which is preliminary data.</text>
</comment>
<dbReference type="SMART" id="SM00354">
    <property type="entry name" value="HTH_LACI"/>
    <property type="match status" value="1"/>
</dbReference>
<accession>A0ABT9D8P4</accession>
<dbReference type="SUPFAM" id="SSF53822">
    <property type="entry name" value="Periplasmic binding protein-like I"/>
    <property type="match status" value="1"/>
</dbReference>
<dbReference type="PANTHER" id="PTHR30146">
    <property type="entry name" value="LACI-RELATED TRANSCRIPTIONAL REPRESSOR"/>
    <property type="match status" value="1"/>
</dbReference>
<organism evidence="5 6">
    <name type="scientific">Actinotalea lenta</name>
    <dbReference type="NCBI Taxonomy" id="3064654"/>
    <lineage>
        <taxon>Bacteria</taxon>
        <taxon>Bacillati</taxon>
        <taxon>Actinomycetota</taxon>
        <taxon>Actinomycetes</taxon>
        <taxon>Micrococcales</taxon>
        <taxon>Cellulomonadaceae</taxon>
        <taxon>Actinotalea</taxon>
    </lineage>
</organism>
<dbReference type="Proteomes" id="UP001232536">
    <property type="component" value="Unassembled WGS sequence"/>
</dbReference>
<evidence type="ECO:0000259" key="4">
    <source>
        <dbReference type="PROSITE" id="PS50932"/>
    </source>
</evidence>
<evidence type="ECO:0000256" key="3">
    <source>
        <dbReference type="ARBA" id="ARBA00023163"/>
    </source>
</evidence>
<evidence type="ECO:0000256" key="1">
    <source>
        <dbReference type="ARBA" id="ARBA00023015"/>
    </source>
</evidence>
<evidence type="ECO:0000256" key="2">
    <source>
        <dbReference type="ARBA" id="ARBA00023125"/>
    </source>
</evidence>
<evidence type="ECO:0000313" key="5">
    <source>
        <dbReference type="EMBL" id="MDO8107268.1"/>
    </source>
</evidence>
<evidence type="ECO:0000313" key="6">
    <source>
        <dbReference type="Proteomes" id="UP001232536"/>
    </source>
</evidence>
<dbReference type="Pfam" id="PF13377">
    <property type="entry name" value="Peripla_BP_3"/>
    <property type="match status" value="1"/>
</dbReference>
<dbReference type="SUPFAM" id="SSF47413">
    <property type="entry name" value="lambda repressor-like DNA-binding domains"/>
    <property type="match status" value="1"/>
</dbReference>
<keyword evidence="1" id="KW-0805">Transcription regulation</keyword>
<dbReference type="PROSITE" id="PS00356">
    <property type="entry name" value="HTH_LACI_1"/>
    <property type="match status" value="1"/>
</dbReference>